<evidence type="ECO:0000256" key="1">
    <source>
        <dbReference type="ARBA" id="ARBA00006987"/>
    </source>
</evidence>
<dbReference type="AlphaFoldDB" id="A0A1H1SP79"/>
<dbReference type="Gene3D" id="3.40.190.150">
    <property type="entry name" value="Bordetella uptake gene, domain 1"/>
    <property type="match status" value="1"/>
</dbReference>
<dbReference type="PIRSF" id="PIRSF017082">
    <property type="entry name" value="YflP"/>
    <property type="match status" value="1"/>
</dbReference>
<keyword evidence="2" id="KW-0675">Receptor</keyword>
<evidence type="ECO:0000313" key="2">
    <source>
        <dbReference type="EMBL" id="SDS49782.1"/>
    </source>
</evidence>
<dbReference type="RefSeq" id="WP_167558695.1">
    <property type="nucleotide sequence ID" value="NZ_LT629750.1"/>
</dbReference>
<comment type="similarity">
    <text evidence="1">Belongs to the UPF0065 (bug) family.</text>
</comment>
<dbReference type="Gene3D" id="3.40.190.10">
    <property type="entry name" value="Periplasmic binding protein-like II"/>
    <property type="match status" value="1"/>
</dbReference>
<dbReference type="PANTHER" id="PTHR42928:SF5">
    <property type="entry name" value="BLR1237 PROTEIN"/>
    <property type="match status" value="1"/>
</dbReference>
<dbReference type="EMBL" id="LT629750">
    <property type="protein sequence ID" value="SDS49782.1"/>
    <property type="molecule type" value="Genomic_DNA"/>
</dbReference>
<proteinExistence type="inferred from homology"/>
<keyword evidence="3" id="KW-1185">Reference proteome</keyword>
<sequence length="324" mass="34363">MYWRPLLLLALFGFVQAQIGLACAEPYPARPVRIVVAYPAGGSTDTTARLLAQALGEKTHGTFVIENRSGAGGVIGADNVAKSTADGYTLLYAASPELALVTSTKKSVPYDPVKDFVPISMIGRAPFVLVANKDFPPNDVKELIEYTKEHPNSVSFSSFGSGTSNHLAGEMLNLQAGITMLHIPYRGSAPSLTDLMAGQVQVTFDAITAVLPLLEAGQIKALAVATPQRLKALPTVPTLSESGLPGFTGGTWFALMAPADTPTAIVAELSKLTTDVLASADFQKALDAQGIVTEDQRPEAFNQFLSGEIDKWHKVVKQIGLVPQ</sequence>
<accession>A0A1H1SP79</accession>
<dbReference type="Pfam" id="PF03401">
    <property type="entry name" value="TctC"/>
    <property type="match status" value="1"/>
</dbReference>
<dbReference type="InterPro" id="IPR005064">
    <property type="entry name" value="BUG"/>
</dbReference>
<reference evidence="3" key="1">
    <citation type="submission" date="2016-10" db="EMBL/GenBank/DDBJ databases">
        <authorList>
            <person name="Varghese N."/>
            <person name="Submissions S."/>
        </authorList>
    </citation>
    <scope>NUCLEOTIDE SEQUENCE [LARGE SCALE GENOMIC DNA]</scope>
    <source>
        <strain evidence="3">GAS369</strain>
    </source>
</reference>
<dbReference type="CDD" id="cd13578">
    <property type="entry name" value="PBP2_Bug27"/>
    <property type="match status" value="1"/>
</dbReference>
<dbReference type="Proteomes" id="UP000243904">
    <property type="component" value="Chromosome I"/>
</dbReference>
<name>A0A1H1SP79_9BRAD</name>
<dbReference type="InterPro" id="IPR042100">
    <property type="entry name" value="Bug_dom1"/>
</dbReference>
<dbReference type="PROSITE" id="PS51257">
    <property type="entry name" value="PROKAR_LIPOPROTEIN"/>
    <property type="match status" value="1"/>
</dbReference>
<gene>
    <name evidence="2" type="ORF">SAMN05444158_2241</name>
</gene>
<dbReference type="PANTHER" id="PTHR42928">
    <property type="entry name" value="TRICARBOXYLATE-BINDING PROTEIN"/>
    <property type="match status" value="1"/>
</dbReference>
<protein>
    <submittedName>
        <fullName evidence="2">Tripartite-type tricarboxylate transporter, receptor component TctC</fullName>
    </submittedName>
</protein>
<evidence type="ECO:0000313" key="3">
    <source>
        <dbReference type="Proteomes" id="UP000243904"/>
    </source>
</evidence>
<organism evidence="2 3">
    <name type="scientific">Bradyrhizobium canariense</name>
    <dbReference type="NCBI Taxonomy" id="255045"/>
    <lineage>
        <taxon>Bacteria</taxon>
        <taxon>Pseudomonadati</taxon>
        <taxon>Pseudomonadota</taxon>
        <taxon>Alphaproteobacteria</taxon>
        <taxon>Hyphomicrobiales</taxon>
        <taxon>Nitrobacteraceae</taxon>
        <taxon>Bradyrhizobium</taxon>
    </lineage>
</organism>
<dbReference type="SUPFAM" id="SSF53850">
    <property type="entry name" value="Periplasmic binding protein-like II"/>
    <property type="match status" value="1"/>
</dbReference>